<evidence type="ECO:0000256" key="1">
    <source>
        <dbReference type="SAM" id="Phobius"/>
    </source>
</evidence>
<dbReference type="Pfam" id="PF20182">
    <property type="entry name" value="DUF6545"/>
    <property type="match status" value="1"/>
</dbReference>
<protein>
    <recommendedName>
        <fullName evidence="2">DUF6545 domain-containing protein</fullName>
    </recommendedName>
</protein>
<name>A0A3A9WE19_9ACTN</name>
<evidence type="ECO:0000313" key="6">
    <source>
        <dbReference type="Proteomes" id="UP000275024"/>
    </source>
</evidence>
<accession>A0A3A9WE19</accession>
<evidence type="ECO:0000313" key="5">
    <source>
        <dbReference type="Proteomes" id="UP000268652"/>
    </source>
</evidence>
<proteinExistence type="predicted"/>
<comment type="caution">
    <text evidence="3">The sequence shown here is derived from an EMBL/GenBank/DDBJ whole genome shotgun (WGS) entry which is preliminary data.</text>
</comment>
<feature type="domain" description="DUF6545" evidence="2">
    <location>
        <begin position="119"/>
        <end position="151"/>
    </location>
</feature>
<sequence length="274" mass="30046">MVVRPCASNSRETAEGIWLSPAAISVVAGAPPIWSPTRWLWSCACGTGLGPCDRDLAWSLRLFALGGVLALAYWAGHLVHLYVRIPDVLPWLAVIINVPGACRALTLLVPTATGAVRIVQQARLVRVLWPLWRDLSAAVPTVVLAAPRPTRLRQLLGPRGSLALRGIGRPSRSMTPFSHCKRISLRTAHGRAPLGVRALAVRPGFTHTGAPHIDTIPDWIRLSVDQVVDQAMKDLRRRRPRSVAGRHFKLYATAVHHAPRRLAARMARSRTPKN</sequence>
<evidence type="ECO:0000259" key="2">
    <source>
        <dbReference type="Pfam" id="PF20182"/>
    </source>
</evidence>
<dbReference type="AlphaFoldDB" id="A0A3A9WE19"/>
<keyword evidence="5" id="KW-1185">Reference proteome</keyword>
<keyword evidence="1" id="KW-0812">Transmembrane</keyword>
<evidence type="ECO:0000313" key="4">
    <source>
        <dbReference type="EMBL" id="RKN25273.1"/>
    </source>
</evidence>
<keyword evidence="1" id="KW-0472">Membrane</keyword>
<keyword evidence="1" id="KW-1133">Transmembrane helix</keyword>
<dbReference type="InterPro" id="IPR046675">
    <property type="entry name" value="DUF6545"/>
</dbReference>
<evidence type="ECO:0000313" key="3">
    <source>
        <dbReference type="EMBL" id="RKN11010.1"/>
    </source>
</evidence>
<reference evidence="5 6" key="1">
    <citation type="submission" date="2018-09" db="EMBL/GenBank/DDBJ databases">
        <title>Streptomyces sp. nov. DS1-2, an endophytic actinomycete isolated from roots of Dendrobium scabrilingue.</title>
        <authorList>
            <person name="Kuncharoen N."/>
            <person name="Kudo T."/>
            <person name="Ohkuma M."/>
            <person name="Yuki M."/>
            <person name="Tanasupawat S."/>
        </authorList>
    </citation>
    <scope>NUCLEOTIDE SEQUENCE [LARGE SCALE GENOMIC DNA]</scope>
    <source>
        <strain evidence="3 6">AZ1-7</strain>
        <strain evidence="4 5">DS1-2</strain>
    </source>
</reference>
<feature type="transmembrane region" description="Helical" evidence="1">
    <location>
        <begin position="89"/>
        <end position="116"/>
    </location>
</feature>
<feature type="transmembrane region" description="Helical" evidence="1">
    <location>
        <begin position="62"/>
        <end position="83"/>
    </location>
</feature>
<dbReference type="Proteomes" id="UP000275024">
    <property type="component" value="Unassembled WGS sequence"/>
</dbReference>
<dbReference type="EMBL" id="RBDX01000004">
    <property type="protein sequence ID" value="RKN11010.1"/>
    <property type="molecule type" value="Genomic_DNA"/>
</dbReference>
<organism evidence="3 6">
    <name type="scientific">Streptomyces radicis</name>
    <dbReference type="NCBI Taxonomy" id="1750517"/>
    <lineage>
        <taxon>Bacteria</taxon>
        <taxon>Bacillati</taxon>
        <taxon>Actinomycetota</taxon>
        <taxon>Actinomycetes</taxon>
        <taxon>Kitasatosporales</taxon>
        <taxon>Streptomycetaceae</taxon>
        <taxon>Streptomyces</taxon>
    </lineage>
</organism>
<dbReference type="EMBL" id="RBDY01000004">
    <property type="protein sequence ID" value="RKN25273.1"/>
    <property type="molecule type" value="Genomic_DNA"/>
</dbReference>
<gene>
    <name evidence="4" type="ORF">D7318_08600</name>
    <name evidence="3" type="ORF">D7319_07745</name>
</gene>
<dbReference type="Proteomes" id="UP000268652">
    <property type="component" value="Unassembled WGS sequence"/>
</dbReference>